<organism evidence="5 6">
    <name type="scientific">Lysobacter antibioticus</name>
    <dbReference type="NCBI Taxonomy" id="84531"/>
    <lineage>
        <taxon>Bacteria</taxon>
        <taxon>Pseudomonadati</taxon>
        <taxon>Pseudomonadota</taxon>
        <taxon>Gammaproteobacteria</taxon>
        <taxon>Lysobacterales</taxon>
        <taxon>Lysobacteraceae</taxon>
        <taxon>Lysobacter</taxon>
    </lineage>
</organism>
<keyword evidence="3" id="KW-1133">Transmembrane helix</keyword>
<dbReference type="PANTHER" id="PTHR37813">
    <property type="entry name" value="FELS-2 PROPHAGE PROTEIN"/>
    <property type="match status" value="1"/>
</dbReference>
<gene>
    <name evidence="5" type="ORF">LA76x_1272</name>
</gene>
<proteinExistence type="predicted"/>
<feature type="transmembrane region" description="Helical" evidence="3">
    <location>
        <begin position="612"/>
        <end position="639"/>
    </location>
</feature>
<keyword evidence="3" id="KW-0812">Transmembrane</keyword>
<evidence type="ECO:0000259" key="4">
    <source>
        <dbReference type="Pfam" id="PF10145"/>
    </source>
</evidence>
<feature type="domain" description="Phage tail tape measure protein" evidence="4">
    <location>
        <begin position="249"/>
        <end position="448"/>
    </location>
</feature>
<name>A0A0S2F7B3_LYSAN</name>
<dbReference type="RefSeq" id="WP_057917014.1">
    <property type="nucleotide sequence ID" value="NZ_CP011129.1"/>
</dbReference>
<dbReference type="KEGG" id="lab:LA76x_1272"/>
<keyword evidence="2" id="KW-0175">Coiled coil</keyword>
<dbReference type="Pfam" id="PF10145">
    <property type="entry name" value="PhageMin_Tail"/>
    <property type="match status" value="1"/>
</dbReference>
<dbReference type="STRING" id="84531.LA76x_1272"/>
<evidence type="ECO:0000313" key="5">
    <source>
        <dbReference type="EMBL" id="ALN79430.1"/>
    </source>
</evidence>
<dbReference type="Proteomes" id="UP000060787">
    <property type="component" value="Chromosome"/>
</dbReference>
<protein>
    <submittedName>
        <fullName evidence="5">Phage tail tape measure protein, TP901 family, core region</fullName>
    </submittedName>
</protein>
<dbReference type="InterPro" id="IPR010090">
    <property type="entry name" value="Phage_tape_meas"/>
</dbReference>
<feature type="transmembrane region" description="Helical" evidence="3">
    <location>
        <begin position="554"/>
        <end position="577"/>
    </location>
</feature>
<reference evidence="5 6" key="1">
    <citation type="journal article" date="2015" name="BMC Genomics">
        <title>Comparative genomics and metabolic profiling of the genus Lysobacter.</title>
        <authorList>
            <person name="de Bruijn I."/>
            <person name="Cheng X."/>
            <person name="de Jager V."/>
            <person name="Exposito R.G."/>
            <person name="Watrous J."/>
            <person name="Patel N."/>
            <person name="Postma J."/>
            <person name="Dorrestein P.C."/>
            <person name="Kobayashi D."/>
            <person name="Raaijmakers J.M."/>
        </authorList>
    </citation>
    <scope>NUCLEOTIDE SEQUENCE [LARGE SCALE GENOMIC DNA]</scope>
    <source>
        <strain evidence="5 6">76</strain>
    </source>
</reference>
<keyword evidence="3" id="KW-0472">Membrane</keyword>
<evidence type="ECO:0000256" key="2">
    <source>
        <dbReference type="SAM" id="Coils"/>
    </source>
</evidence>
<evidence type="ECO:0000256" key="1">
    <source>
        <dbReference type="ARBA" id="ARBA00022612"/>
    </source>
</evidence>
<sequence>MSNGGDLALKVRLDTLDRASAPMKRIAATSEATARALRETQGRLKELDRTQQQIDGFRRLKNEADASGQALKAQQQRLADVRAQTERCGVATKTLTQNYARAERQTEKLRLAHINKLRALKGAREGLAAAGIETKRLGDHERRLAADMAQTNQRIAQQRQQLGKLAQQSRQAQAAQQRMAKTQQQAGALAAAGAGLGAAAGTVAAPLAFAIKSYASFEDAMTGVARQVKGARDEHGKLTPLYYEMGRELQAMSERLPGTAEDLAAITEASARMGVQGKANLIKFTESVAIMADAFTMPTDEIGESMGKVANLYKVPFDNINELGDALNYLDDNAQSNGRDIIDVLQRLGGVADKLNFRQAAALGSTFLSLGSAPEVAASAANAMVRELSIATMQGKRFQAGLRALGLDATRLQQGMVTDSQGTIQAVLDAVKKLPAEDQLTVTTQLFGKEFGDDASKLANNLDEYRRQIALTTAAEQKGSALREAQARASNVSAIWANAKDAGRNLGSDAGALLAPDLRELGDRFKTLTQSARVWIKENPALAGGLVKAAAAGAALLAALAGLALVLAGILAPLAVIRYGFTALGPALTQAQTTLGGLGARVLPMLANAARALLPILGGLSAPILAVIAVVAAAAFLIWKFWAPIKAFFIGLWEGFTAAVRPALAELAPLGAVLVDALAPLRPLWDGITAALSAVWGVVRDLFSPFEATAAQLAGATENGRSFGQVLGGVVAGQIRAVVALVTMLAGVLKTVVAYSPLAMIVSNWGAIKAYFSTLIDSVFGIVRGGWNAVAGIFTGDGPRLRGALASLWESINSALMGWPARFLGFGRDMVQGLINGVLGKLDALKSTVTGVASSVAGWFAKRLDIRSPSRVFARFGDHTMTGLAVGLDRSQSAPLDALSRLTIGMRSAGAALALGAASAPAVAIDQRPPLAPRTAPQPAAPPAPIVINIHADSGSRAEDIAAAVRVELAKIEREKSARQRSNFTDYGS</sequence>
<dbReference type="PANTHER" id="PTHR37813:SF1">
    <property type="entry name" value="FELS-2 PROPHAGE PROTEIN"/>
    <property type="match status" value="1"/>
</dbReference>
<evidence type="ECO:0000313" key="6">
    <source>
        <dbReference type="Proteomes" id="UP000060787"/>
    </source>
</evidence>
<dbReference type="AlphaFoldDB" id="A0A0S2F7B3"/>
<dbReference type="NCBIfam" id="TIGR01760">
    <property type="entry name" value="tape_meas_TP901"/>
    <property type="match status" value="1"/>
</dbReference>
<keyword evidence="1" id="KW-1188">Viral release from host cell</keyword>
<dbReference type="PATRIC" id="fig|84531.8.peg.1296"/>
<accession>A0A0S2F7B3</accession>
<keyword evidence="6" id="KW-1185">Reference proteome</keyword>
<feature type="coiled-coil region" evidence="2">
    <location>
        <begin position="141"/>
        <end position="185"/>
    </location>
</feature>
<evidence type="ECO:0000256" key="3">
    <source>
        <dbReference type="SAM" id="Phobius"/>
    </source>
</evidence>
<dbReference type="EMBL" id="CP011129">
    <property type="protein sequence ID" value="ALN79430.1"/>
    <property type="molecule type" value="Genomic_DNA"/>
</dbReference>